<sequence>MHIVTDSVVTVRYRFSDENGETVDDSERSGPMVYLHGRASVLPAIEAALAGQRKGFASSLTLSPDQAFGAHRPELVFETVRENLPPGTKLEPGTPLYSGTGDRPAFQLRVVRLTQRGALLDGNHPLAGKTLRVELEVLDLRPATTEELHSGRVAVPST</sequence>
<evidence type="ECO:0000256" key="4">
    <source>
        <dbReference type="ARBA" id="ARBA00022490"/>
    </source>
</evidence>
<evidence type="ECO:0000256" key="5">
    <source>
        <dbReference type="ARBA" id="ARBA00023110"/>
    </source>
</evidence>
<name>L0DUF8_THIND</name>
<evidence type="ECO:0000256" key="7">
    <source>
        <dbReference type="ARBA" id="ARBA00023235"/>
    </source>
</evidence>
<keyword evidence="13" id="KW-1185">Reference proteome</keyword>
<dbReference type="EC" id="5.2.1.8" evidence="10"/>
<comment type="catalytic activity">
    <reaction evidence="1 9 10">
        <text>[protein]-peptidylproline (omega=180) = [protein]-peptidylproline (omega=0)</text>
        <dbReference type="Rhea" id="RHEA:16237"/>
        <dbReference type="Rhea" id="RHEA-COMP:10747"/>
        <dbReference type="Rhea" id="RHEA-COMP:10748"/>
        <dbReference type="ChEBI" id="CHEBI:83833"/>
        <dbReference type="ChEBI" id="CHEBI:83834"/>
        <dbReference type="EC" id="5.2.1.8"/>
    </reaction>
</comment>
<keyword evidence="5 9" id="KW-0697">Rotamase</keyword>
<reference evidence="12" key="1">
    <citation type="submission" date="2015-12" db="EMBL/GenBank/DDBJ databases">
        <authorList>
            <person name="Tikhonova T.V."/>
            <person name="Pavlov A.R."/>
            <person name="Beletsky A.V."/>
            <person name="Mardanov A.V."/>
            <person name="Sorokin D.Y."/>
            <person name="Ravin N.V."/>
            <person name="Popov V.O."/>
        </authorList>
    </citation>
    <scope>NUCLEOTIDE SEQUENCE</scope>
    <source>
        <strain evidence="12">DSM 14787</strain>
    </source>
</reference>
<keyword evidence="6" id="KW-0143">Chaperone</keyword>
<comment type="similarity">
    <text evidence="3 10">Belongs to the FKBP-type PPIase family.</text>
</comment>
<keyword evidence="4" id="KW-0963">Cytoplasm</keyword>
<evidence type="ECO:0000256" key="8">
    <source>
        <dbReference type="ARBA" id="ARBA00037071"/>
    </source>
</evidence>
<evidence type="ECO:0000256" key="10">
    <source>
        <dbReference type="RuleBase" id="RU003915"/>
    </source>
</evidence>
<accession>L0DUF8</accession>
<dbReference type="eggNOG" id="COG1047">
    <property type="taxonomic scope" value="Bacteria"/>
</dbReference>
<dbReference type="OrthoDB" id="9808891at2"/>
<gene>
    <name evidence="12" type="ordered locus">TVNIR_0943</name>
</gene>
<dbReference type="InterPro" id="IPR001179">
    <property type="entry name" value="PPIase_FKBP_dom"/>
</dbReference>
<comment type="function">
    <text evidence="8">Also involved in hydrogenase metallocenter assembly, probably by participating in the nickel insertion step. This function in hydrogenase biosynthesis requires chaperone activity and the presence of the metal-binding domain, but not PPIase activity.</text>
</comment>
<evidence type="ECO:0000256" key="3">
    <source>
        <dbReference type="ARBA" id="ARBA00006577"/>
    </source>
</evidence>
<evidence type="ECO:0000259" key="11">
    <source>
        <dbReference type="PROSITE" id="PS50059"/>
    </source>
</evidence>
<evidence type="ECO:0000256" key="9">
    <source>
        <dbReference type="PROSITE-ProRule" id="PRU00277"/>
    </source>
</evidence>
<dbReference type="GO" id="GO:0042026">
    <property type="term" value="P:protein refolding"/>
    <property type="evidence" value="ECO:0007669"/>
    <property type="project" value="UniProtKB-ARBA"/>
</dbReference>
<dbReference type="Pfam" id="PF00254">
    <property type="entry name" value="FKBP_C"/>
    <property type="match status" value="1"/>
</dbReference>
<organism evidence="12 13">
    <name type="scientific">Thioalkalivibrio nitratireducens (strain DSM 14787 / UNIQEM 213 / ALEN2)</name>
    <dbReference type="NCBI Taxonomy" id="1255043"/>
    <lineage>
        <taxon>Bacteria</taxon>
        <taxon>Pseudomonadati</taxon>
        <taxon>Pseudomonadota</taxon>
        <taxon>Gammaproteobacteria</taxon>
        <taxon>Chromatiales</taxon>
        <taxon>Ectothiorhodospiraceae</taxon>
        <taxon>Thioalkalivibrio</taxon>
    </lineage>
</organism>
<dbReference type="SUPFAM" id="SSF54534">
    <property type="entry name" value="FKBP-like"/>
    <property type="match status" value="1"/>
</dbReference>
<dbReference type="InterPro" id="IPR046357">
    <property type="entry name" value="PPIase_dom_sf"/>
</dbReference>
<dbReference type="Gene3D" id="3.10.50.40">
    <property type="match status" value="1"/>
</dbReference>
<protein>
    <recommendedName>
        <fullName evidence="10">Peptidyl-prolyl cis-trans isomerase</fullName>
        <ecNumber evidence="10">5.2.1.8</ecNumber>
    </recommendedName>
</protein>
<dbReference type="Proteomes" id="UP000010809">
    <property type="component" value="Chromosome"/>
</dbReference>
<proteinExistence type="inferred from homology"/>
<evidence type="ECO:0000256" key="1">
    <source>
        <dbReference type="ARBA" id="ARBA00000971"/>
    </source>
</evidence>
<dbReference type="GO" id="GO:0005737">
    <property type="term" value="C:cytoplasm"/>
    <property type="evidence" value="ECO:0007669"/>
    <property type="project" value="UniProtKB-SubCell"/>
</dbReference>
<feature type="domain" description="PPIase FKBP-type" evidence="11">
    <location>
        <begin position="6"/>
        <end position="100"/>
    </location>
</feature>
<evidence type="ECO:0000256" key="6">
    <source>
        <dbReference type="ARBA" id="ARBA00023186"/>
    </source>
</evidence>
<dbReference type="GO" id="GO:0003755">
    <property type="term" value="F:peptidyl-prolyl cis-trans isomerase activity"/>
    <property type="evidence" value="ECO:0007669"/>
    <property type="project" value="UniProtKB-UniRule"/>
</dbReference>
<evidence type="ECO:0000313" key="13">
    <source>
        <dbReference type="Proteomes" id="UP000010809"/>
    </source>
</evidence>
<evidence type="ECO:0000313" key="12">
    <source>
        <dbReference type="EMBL" id="AGA32630.1"/>
    </source>
</evidence>
<dbReference type="KEGG" id="tni:TVNIR_0943"/>
<dbReference type="EMBL" id="CP003989">
    <property type="protein sequence ID" value="AGA32630.1"/>
    <property type="molecule type" value="Genomic_DNA"/>
</dbReference>
<dbReference type="RefSeq" id="WP_015257771.1">
    <property type="nucleotide sequence ID" value="NC_019902.2"/>
</dbReference>
<dbReference type="HOGENOM" id="CLU_098197_1_0_6"/>
<dbReference type="AlphaFoldDB" id="L0DUF8"/>
<dbReference type="PANTHER" id="PTHR47861">
    <property type="entry name" value="FKBP-TYPE PEPTIDYL-PROLYL CIS-TRANS ISOMERASE SLYD"/>
    <property type="match status" value="1"/>
</dbReference>
<dbReference type="PANTHER" id="PTHR47861:SF3">
    <property type="entry name" value="FKBP-TYPE PEPTIDYL-PROLYL CIS-TRANS ISOMERASE SLYD"/>
    <property type="match status" value="1"/>
</dbReference>
<comment type="subcellular location">
    <subcellularLocation>
        <location evidence="2">Cytoplasm</location>
    </subcellularLocation>
</comment>
<keyword evidence="7 9" id="KW-0413">Isomerase</keyword>
<evidence type="ECO:0000256" key="2">
    <source>
        <dbReference type="ARBA" id="ARBA00004496"/>
    </source>
</evidence>
<dbReference type="PATRIC" id="fig|1255043.3.peg.949"/>
<dbReference type="PROSITE" id="PS50059">
    <property type="entry name" value="FKBP_PPIASE"/>
    <property type="match status" value="1"/>
</dbReference>
<dbReference type="STRING" id="1255043.TVNIR_0943"/>